<dbReference type="SUPFAM" id="SSF53822">
    <property type="entry name" value="Periplasmic binding protein-like I"/>
    <property type="match status" value="1"/>
</dbReference>
<gene>
    <name evidence="5" type="ORF">DJ021_00095</name>
</gene>
<reference evidence="6" key="1">
    <citation type="submission" date="2018-05" db="EMBL/GenBank/DDBJ databases">
        <authorList>
            <person name="Li X."/>
        </authorList>
    </citation>
    <scope>NUCLEOTIDE SEQUENCE [LARGE SCALE GENOMIC DNA]</scope>
    <source>
        <strain evidence="6">HKS-05</strain>
    </source>
</reference>
<evidence type="ECO:0000256" key="1">
    <source>
        <dbReference type="ARBA" id="ARBA00023015"/>
    </source>
</evidence>
<dbReference type="InterPro" id="IPR046335">
    <property type="entry name" value="LacI/GalR-like_sensor"/>
</dbReference>
<dbReference type="PRINTS" id="PR00036">
    <property type="entry name" value="HTHLACI"/>
</dbReference>
<dbReference type="InterPro" id="IPR000843">
    <property type="entry name" value="HTH_LacI"/>
</dbReference>
<dbReference type="Pfam" id="PF00356">
    <property type="entry name" value="LacI"/>
    <property type="match status" value="1"/>
</dbReference>
<evidence type="ECO:0000256" key="3">
    <source>
        <dbReference type="ARBA" id="ARBA00023163"/>
    </source>
</evidence>
<dbReference type="GO" id="GO:0003700">
    <property type="term" value="F:DNA-binding transcription factor activity"/>
    <property type="evidence" value="ECO:0007669"/>
    <property type="project" value="TreeGrafter"/>
</dbReference>
<accession>A0A328ATA1</accession>
<dbReference type="InterPro" id="IPR028082">
    <property type="entry name" value="Peripla_BP_I"/>
</dbReference>
<dbReference type="Gene3D" id="1.10.260.40">
    <property type="entry name" value="lambda repressor-like DNA-binding domains"/>
    <property type="match status" value="1"/>
</dbReference>
<keyword evidence="1" id="KW-0805">Transcription regulation</keyword>
<keyword evidence="2" id="KW-0238">DNA-binding</keyword>
<dbReference type="SUPFAM" id="SSF47413">
    <property type="entry name" value="lambda repressor-like DNA-binding domains"/>
    <property type="match status" value="1"/>
</dbReference>
<dbReference type="PROSITE" id="PS00356">
    <property type="entry name" value="HTH_LACI_1"/>
    <property type="match status" value="1"/>
</dbReference>
<dbReference type="PANTHER" id="PTHR30146">
    <property type="entry name" value="LACI-RELATED TRANSCRIPTIONAL REPRESSOR"/>
    <property type="match status" value="1"/>
</dbReference>
<organism evidence="5 6">
    <name type="scientific">Phenylobacterium hankyongense</name>
    <dbReference type="NCBI Taxonomy" id="1813876"/>
    <lineage>
        <taxon>Bacteria</taxon>
        <taxon>Pseudomonadati</taxon>
        <taxon>Pseudomonadota</taxon>
        <taxon>Alphaproteobacteria</taxon>
        <taxon>Caulobacterales</taxon>
        <taxon>Caulobacteraceae</taxon>
        <taxon>Phenylobacterium</taxon>
    </lineage>
</organism>
<dbReference type="CDD" id="cd01392">
    <property type="entry name" value="HTH_LacI"/>
    <property type="match status" value="1"/>
</dbReference>
<evidence type="ECO:0000256" key="2">
    <source>
        <dbReference type="ARBA" id="ARBA00023125"/>
    </source>
</evidence>
<comment type="caution">
    <text evidence="5">The sequence shown here is derived from an EMBL/GenBank/DDBJ whole genome shotgun (WGS) entry which is preliminary data.</text>
</comment>
<evidence type="ECO:0000259" key="4">
    <source>
        <dbReference type="PROSITE" id="PS50932"/>
    </source>
</evidence>
<dbReference type="InterPro" id="IPR010982">
    <property type="entry name" value="Lambda_DNA-bd_dom_sf"/>
</dbReference>
<dbReference type="OrthoDB" id="128688at2"/>
<sequence length="342" mass="36800">MDVLPTVTIDDVAELAGVSIKTVSRVLNQEPHVREATRERVLKAAKELDYTPNVSARALAGARSYLIGLYYDNPSPGYVGQVEQGAMAACRPAGYHLIVEQVQEAGATLRERIAAFHARVRPEGVLLTPPLCDLPEVLEALDAAKANYVRIAPSRDLERSPYVYIDDRKAAEEMTHYLQGLGHRDIAFIQGPPDHFAAARRCEGFLDAMASAGLAVRPEWVQPGEFSFRSGSEAGERLLSSPDRPTAIFAGNDDMALGVMAVANRLQIEIPSGLSVVGFDDSPSAQVVWPQLTTVRQPTAEMAAVAAEMLIGRRAAARGPRGRLLAFTLVPRQSSGPPPGAA</sequence>
<protein>
    <submittedName>
        <fullName evidence="5">Transcriptional regulator</fullName>
    </submittedName>
</protein>
<dbReference type="CDD" id="cd01545">
    <property type="entry name" value="PBP1_SalR"/>
    <property type="match status" value="1"/>
</dbReference>
<evidence type="ECO:0000313" key="5">
    <source>
        <dbReference type="EMBL" id="RAK58323.1"/>
    </source>
</evidence>
<proteinExistence type="predicted"/>
<dbReference type="SMART" id="SM00354">
    <property type="entry name" value="HTH_LACI"/>
    <property type="match status" value="1"/>
</dbReference>
<evidence type="ECO:0000313" key="6">
    <source>
        <dbReference type="Proteomes" id="UP000249842"/>
    </source>
</evidence>
<keyword evidence="3" id="KW-0804">Transcription</keyword>
<dbReference type="PANTHER" id="PTHR30146:SF153">
    <property type="entry name" value="LACTOSE OPERON REPRESSOR"/>
    <property type="match status" value="1"/>
</dbReference>
<dbReference type="EMBL" id="QFYP01000001">
    <property type="protein sequence ID" value="RAK58323.1"/>
    <property type="molecule type" value="Genomic_DNA"/>
</dbReference>
<feature type="domain" description="HTH lacI-type" evidence="4">
    <location>
        <begin position="7"/>
        <end position="61"/>
    </location>
</feature>
<name>A0A328ATA1_9CAUL</name>
<dbReference type="AlphaFoldDB" id="A0A328ATA1"/>
<dbReference type="Proteomes" id="UP000249842">
    <property type="component" value="Unassembled WGS sequence"/>
</dbReference>
<dbReference type="Gene3D" id="3.40.50.2300">
    <property type="match status" value="2"/>
</dbReference>
<dbReference type="GO" id="GO:0000976">
    <property type="term" value="F:transcription cis-regulatory region binding"/>
    <property type="evidence" value="ECO:0007669"/>
    <property type="project" value="TreeGrafter"/>
</dbReference>
<keyword evidence="6" id="KW-1185">Reference proteome</keyword>
<dbReference type="PROSITE" id="PS50932">
    <property type="entry name" value="HTH_LACI_2"/>
    <property type="match status" value="1"/>
</dbReference>
<dbReference type="Pfam" id="PF13377">
    <property type="entry name" value="Peripla_BP_3"/>
    <property type="match status" value="1"/>
</dbReference>